<evidence type="ECO:0000313" key="5">
    <source>
        <dbReference type="EMBL" id="TWT92213.1"/>
    </source>
</evidence>
<evidence type="ECO:0000259" key="2">
    <source>
        <dbReference type="Pfam" id="PF16334"/>
    </source>
</evidence>
<dbReference type="PROSITE" id="PS51257">
    <property type="entry name" value="PROKAR_LIPOPROTEIN"/>
    <property type="match status" value="1"/>
</dbReference>
<dbReference type="Pfam" id="PF16335">
    <property type="entry name" value="GtaA_6_Hairpin"/>
    <property type="match status" value="1"/>
</dbReference>
<accession>A0A5C6A0Z0</accession>
<dbReference type="AlphaFoldDB" id="A0A5C6A0Z0"/>
<dbReference type="PANTHER" id="PTHR31987:SF1">
    <property type="entry name" value="GLUTAMINASE A"/>
    <property type="match status" value="1"/>
</dbReference>
<dbReference type="InterPro" id="IPR052743">
    <property type="entry name" value="Glutaminase_GtaA"/>
</dbReference>
<dbReference type="RefSeq" id="WP_197168166.1">
    <property type="nucleotide sequence ID" value="NZ_SJPM01000012.1"/>
</dbReference>
<dbReference type="InterPro" id="IPR033433">
    <property type="entry name" value="GtaA_N"/>
</dbReference>
<evidence type="ECO:0000256" key="1">
    <source>
        <dbReference type="SAM" id="SignalP"/>
    </source>
</evidence>
<dbReference type="Proteomes" id="UP000316213">
    <property type="component" value="Unassembled WGS sequence"/>
</dbReference>
<dbReference type="EMBL" id="SJPM01000012">
    <property type="protein sequence ID" value="TWT92213.1"/>
    <property type="molecule type" value="Genomic_DNA"/>
</dbReference>
<keyword evidence="1" id="KW-0732">Signal</keyword>
<name>A0A5C6A0Z0_9BACT</name>
<dbReference type="GO" id="GO:0005975">
    <property type="term" value="P:carbohydrate metabolic process"/>
    <property type="evidence" value="ECO:0007669"/>
    <property type="project" value="InterPro"/>
</dbReference>
<dbReference type="InterPro" id="IPR008979">
    <property type="entry name" value="Galactose-bd-like_sf"/>
</dbReference>
<dbReference type="Pfam" id="PF17168">
    <property type="entry name" value="DUF5127"/>
    <property type="match status" value="1"/>
</dbReference>
<evidence type="ECO:0000259" key="4">
    <source>
        <dbReference type="Pfam" id="PF17168"/>
    </source>
</evidence>
<dbReference type="InterPro" id="IPR008928">
    <property type="entry name" value="6-hairpin_glycosidase_sf"/>
</dbReference>
<evidence type="ECO:0008006" key="7">
    <source>
        <dbReference type="Google" id="ProtNLM"/>
    </source>
</evidence>
<evidence type="ECO:0000259" key="3">
    <source>
        <dbReference type="Pfam" id="PF16335"/>
    </source>
</evidence>
<keyword evidence="6" id="KW-1185">Reference proteome</keyword>
<feature type="domain" description="DUF4964" evidence="2">
    <location>
        <begin position="19"/>
        <end position="88"/>
    </location>
</feature>
<dbReference type="SUPFAM" id="SSF48208">
    <property type="entry name" value="Six-hairpin glycosidases"/>
    <property type="match status" value="1"/>
</dbReference>
<dbReference type="InterPro" id="IPR032514">
    <property type="entry name" value="GtaA_central"/>
</dbReference>
<dbReference type="SUPFAM" id="SSF49785">
    <property type="entry name" value="Galactose-binding domain-like"/>
    <property type="match status" value="1"/>
</dbReference>
<gene>
    <name evidence="5" type="ORF">Pla100_47500</name>
</gene>
<feature type="domain" description="Glutaminase A N-terminal" evidence="4">
    <location>
        <begin position="105"/>
        <end position="333"/>
    </location>
</feature>
<dbReference type="InterPro" id="IPR032515">
    <property type="entry name" value="DUF4964"/>
</dbReference>
<feature type="signal peptide" evidence="1">
    <location>
        <begin position="1"/>
        <end position="28"/>
    </location>
</feature>
<organism evidence="5 6">
    <name type="scientific">Neorhodopirellula pilleata</name>
    <dbReference type="NCBI Taxonomy" id="2714738"/>
    <lineage>
        <taxon>Bacteria</taxon>
        <taxon>Pseudomonadati</taxon>
        <taxon>Planctomycetota</taxon>
        <taxon>Planctomycetia</taxon>
        <taxon>Pirellulales</taxon>
        <taxon>Pirellulaceae</taxon>
        <taxon>Neorhodopirellula</taxon>
    </lineage>
</organism>
<dbReference type="Gene3D" id="2.60.120.260">
    <property type="entry name" value="Galactose-binding domain-like"/>
    <property type="match status" value="1"/>
</dbReference>
<sequence precursor="true">MMPLKFVQSNRHFAVVVASLVMACFATASDDAFRPPAVPLIACDPYFSVWSQADKLWEVPTTHWTGARHRMAAIVRVDGTAYRLMGESPQTIAAMQQRSVRVNPTQTIYEFETKSIEVTLTFTTPSLPYDLSIISRPTTYLDCNVASRDGKPHSIEFYFDARGELASDVGDQLVSGSLPKIDGLKTLEVGTDTQLILGRSGDDIRIDWGYLYVSAFDHFQTVASFGDADTLRQQFANDGVIRTDEAADRFPAKAGDVAAAITMSLGKTSEQPVSCTTLIAYDDLYSIEFMKSRLRPYWRKDGWEARDSISAAMNEHDELIEQCQSFDQELMADLTAAGGRKYAEIAALAYRQCLAAGKFVADENGQPLQFCKENHSNGCIATSDVFYPMMPQFLLFGPTLTKSVLVPFMEYAASDRWKFPYAPHDLGTYPKANGQRYGGGERTEDGQMPVEESGNLLILFGALTQMENSTEFAENYWTQLKQWANYLEEKGFDPENQLCTDDFAGHMAHNVNLSAKAICGLGAYALMCEKRGLHSESAHFLNVARNYAKQWMQAARDGDHYRLAFDREGTWSQKYNLVWDRLLGLGLFPSSVAETEMAFYRKTQNKFGLPLDNRSDYTKLDWVLWTATLTQDRSDFDALVEPVHEFLSSTPQRTPMTDWYYTSTAKKVGFDARPVVGGVFLQLLYNDKVWSKYASRDQTKSSGWAPMPVAPERIVLVPTSENSAPTYSYTLVEPSNAWFEADFDDSSWRQGPGGFGNQDGVVRTRWNTANIWVRRDIEIVGEVPQRIAIRIWHDEDAKMYINGKLVLSLGGFTTGYETFEIDPNVLRSGINTVAISCRQSTGGQYIDFGIDKLEPKAPEQSDLTSNSP</sequence>
<evidence type="ECO:0000313" key="6">
    <source>
        <dbReference type="Proteomes" id="UP000316213"/>
    </source>
</evidence>
<comment type="caution">
    <text evidence="5">The sequence shown here is derived from an EMBL/GenBank/DDBJ whole genome shotgun (WGS) entry which is preliminary data.</text>
</comment>
<feature type="chain" id="PRO_5022796450" description="Glutaminase A" evidence="1">
    <location>
        <begin position="29"/>
        <end position="868"/>
    </location>
</feature>
<dbReference type="PANTHER" id="PTHR31987">
    <property type="entry name" value="GLUTAMINASE A-RELATED"/>
    <property type="match status" value="1"/>
</dbReference>
<feature type="domain" description="Glutaminase A central" evidence="3">
    <location>
        <begin position="339"/>
        <end position="682"/>
    </location>
</feature>
<dbReference type="Pfam" id="PF16334">
    <property type="entry name" value="DUF4964"/>
    <property type="match status" value="1"/>
</dbReference>
<reference evidence="5 6" key="1">
    <citation type="submission" date="2019-02" db="EMBL/GenBank/DDBJ databases">
        <title>Deep-cultivation of Planctomycetes and their phenomic and genomic characterization uncovers novel biology.</title>
        <authorList>
            <person name="Wiegand S."/>
            <person name="Jogler M."/>
            <person name="Boedeker C."/>
            <person name="Pinto D."/>
            <person name="Vollmers J."/>
            <person name="Rivas-Marin E."/>
            <person name="Kohn T."/>
            <person name="Peeters S.H."/>
            <person name="Heuer A."/>
            <person name="Rast P."/>
            <person name="Oberbeckmann S."/>
            <person name="Bunk B."/>
            <person name="Jeske O."/>
            <person name="Meyerdierks A."/>
            <person name="Storesund J.E."/>
            <person name="Kallscheuer N."/>
            <person name="Luecker S."/>
            <person name="Lage O.M."/>
            <person name="Pohl T."/>
            <person name="Merkel B.J."/>
            <person name="Hornburger P."/>
            <person name="Mueller R.-W."/>
            <person name="Bruemmer F."/>
            <person name="Labrenz M."/>
            <person name="Spormann A.M."/>
            <person name="Op Den Camp H."/>
            <person name="Overmann J."/>
            <person name="Amann R."/>
            <person name="Jetten M.S.M."/>
            <person name="Mascher T."/>
            <person name="Medema M.H."/>
            <person name="Devos D.P."/>
            <person name="Kaster A.-K."/>
            <person name="Ovreas L."/>
            <person name="Rohde M."/>
            <person name="Galperin M.Y."/>
            <person name="Jogler C."/>
        </authorList>
    </citation>
    <scope>NUCLEOTIDE SEQUENCE [LARGE SCALE GENOMIC DNA]</scope>
    <source>
        <strain evidence="5 6">Pla100</strain>
    </source>
</reference>
<proteinExistence type="predicted"/>
<protein>
    <recommendedName>
        <fullName evidence="7">Glutaminase A</fullName>
    </recommendedName>
</protein>